<feature type="transmembrane region" description="Helical" evidence="1">
    <location>
        <begin position="119"/>
        <end position="140"/>
    </location>
</feature>
<dbReference type="InterPro" id="IPR021354">
    <property type="entry name" value="DUF2975"/>
</dbReference>
<gene>
    <name evidence="2" type="ORF">JOF48_002382</name>
</gene>
<evidence type="ECO:0000256" key="1">
    <source>
        <dbReference type="SAM" id="Phobius"/>
    </source>
</evidence>
<feature type="transmembrane region" description="Helical" evidence="1">
    <location>
        <begin position="91"/>
        <end position="113"/>
    </location>
</feature>
<keyword evidence="1" id="KW-0812">Transmembrane</keyword>
<keyword evidence="3" id="KW-1185">Reference proteome</keyword>
<feature type="transmembrane region" description="Helical" evidence="1">
    <location>
        <begin position="48"/>
        <end position="71"/>
    </location>
</feature>
<comment type="caution">
    <text evidence="2">The sequence shown here is derived from an EMBL/GenBank/DDBJ whole genome shotgun (WGS) entry which is preliminary data.</text>
</comment>
<dbReference type="Pfam" id="PF11188">
    <property type="entry name" value="DUF2975"/>
    <property type="match status" value="1"/>
</dbReference>
<dbReference type="Proteomes" id="UP000711614">
    <property type="component" value="Unassembled WGS sequence"/>
</dbReference>
<keyword evidence="1" id="KW-0472">Membrane</keyword>
<name>A0ABS4YXS6_9MICC</name>
<reference evidence="2 3" key="1">
    <citation type="submission" date="2021-03" db="EMBL/GenBank/DDBJ databases">
        <title>Sequencing the genomes of 1000 actinobacteria strains.</title>
        <authorList>
            <person name="Klenk H.-P."/>
        </authorList>
    </citation>
    <scope>NUCLEOTIDE SEQUENCE [LARGE SCALE GENOMIC DNA]</scope>
    <source>
        <strain evidence="2 3">DSM 16005</strain>
    </source>
</reference>
<protein>
    <recommendedName>
        <fullName evidence="4">DUF2975 domain-containing protein</fullName>
    </recommendedName>
</protein>
<organism evidence="2 3">
    <name type="scientific">Arthrobacter stackebrandtii</name>
    <dbReference type="NCBI Taxonomy" id="272161"/>
    <lineage>
        <taxon>Bacteria</taxon>
        <taxon>Bacillati</taxon>
        <taxon>Actinomycetota</taxon>
        <taxon>Actinomycetes</taxon>
        <taxon>Micrococcales</taxon>
        <taxon>Micrococcaceae</taxon>
        <taxon>Arthrobacter</taxon>
    </lineage>
</organism>
<accession>A0ABS4YXS6</accession>
<dbReference type="RefSeq" id="WP_209680981.1">
    <property type="nucleotide sequence ID" value="NZ_JAGIOI010000001.1"/>
</dbReference>
<dbReference type="EMBL" id="JAGIOI010000001">
    <property type="protein sequence ID" value="MBP2413583.1"/>
    <property type="molecule type" value="Genomic_DNA"/>
</dbReference>
<proteinExistence type="predicted"/>
<evidence type="ECO:0000313" key="2">
    <source>
        <dbReference type="EMBL" id="MBP2413583.1"/>
    </source>
</evidence>
<evidence type="ECO:0008006" key="4">
    <source>
        <dbReference type="Google" id="ProtNLM"/>
    </source>
</evidence>
<keyword evidence="1" id="KW-1133">Transmembrane helix</keyword>
<evidence type="ECO:0000313" key="3">
    <source>
        <dbReference type="Proteomes" id="UP000711614"/>
    </source>
</evidence>
<sequence length="159" mass="16727">MKDSVIILLRALLIMIFMGTVLGQTIVAPTLAAESATLFPEVAGLAVPYAALVIGGIFCLQAMLVATWILLSHVQRDVIFSPDSLRWATVIIWAAAAATTLALVLGIHLFGVVRTGGPGVLLLVGGTVICGTAFVLLMSVMRDLLRSATRLDSELAEVV</sequence>